<evidence type="ECO:0000259" key="3">
    <source>
        <dbReference type="Pfam" id="PF17172"/>
    </source>
</evidence>
<evidence type="ECO:0000259" key="2">
    <source>
        <dbReference type="Pfam" id="PF17171"/>
    </source>
</evidence>
<gene>
    <name evidence="4" type="ORF">CHS0354_020063</name>
</gene>
<dbReference type="Gene3D" id="3.40.30.10">
    <property type="entry name" value="Glutaredoxin"/>
    <property type="match status" value="1"/>
</dbReference>
<dbReference type="AlphaFoldDB" id="A0AAE0SBX6"/>
<feature type="domain" description="Thioredoxin-like fold" evidence="3">
    <location>
        <begin position="58"/>
        <end position="151"/>
    </location>
</feature>
<dbReference type="Pfam" id="PF17171">
    <property type="entry name" value="GST_C_6"/>
    <property type="match status" value="1"/>
</dbReference>
<evidence type="ECO:0000313" key="5">
    <source>
        <dbReference type="Proteomes" id="UP001195483"/>
    </source>
</evidence>
<dbReference type="CDD" id="cd03080">
    <property type="entry name" value="GST_N_Metaxin_like"/>
    <property type="match status" value="1"/>
</dbReference>
<dbReference type="InterPro" id="IPR012336">
    <property type="entry name" value="Thioredoxin-like_fold"/>
</dbReference>
<dbReference type="Proteomes" id="UP001195483">
    <property type="component" value="Unassembled WGS sequence"/>
</dbReference>
<dbReference type="SUPFAM" id="SSF52833">
    <property type="entry name" value="Thioredoxin-like"/>
    <property type="match status" value="1"/>
</dbReference>
<proteinExistence type="inferred from homology"/>
<accession>A0AAE0SBX6</accession>
<dbReference type="SFLD" id="SFLDG01180">
    <property type="entry name" value="SUF1"/>
    <property type="match status" value="1"/>
</dbReference>
<dbReference type="InterPro" id="IPR040079">
    <property type="entry name" value="Glutathione_S-Trfase"/>
</dbReference>
<comment type="caution">
    <text evidence="4">The sequence shown here is derived from an EMBL/GenBank/DDBJ whole genome shotgun (WGS) entry which is preliminary data.</text>
</comment>
<dbReference type="Pfam" id="PF17172">
    <property type="entry name" value="GST_N_4"/>
    <property type="match status" value="1"/>
</dbReference>
<dbReference type="GO" id="GO:0005737">
    <property type="term" value="C:cytoplasm"/>
    <property type="evidence" value="ECO:0007669"/>
    <property type="project" value="TreeGrafter"/>
</dbReference>
<protein>
    <recommendedName>
        <fullName evidence="6">Failed axon connections homolog</fullName>
    </recommendedName>
</protein>
<reference evidence="4" key="2">
    <citation type="journal article" date="2021" name="Genome Biol. Evol.">
        <title>Developing a high-quality reference genome for a parasitic bivalve with doubly uniparental inheritance (Bivalvia: Unionida).</title>
        <authorList>
            <person name="Smith C.H."/>
        </authorList>
    </citation>
    <scope>NUCLEOTIDE SEQUENCE</scope>
    <source>
        <strain evidence="4">CHS0354</strain>
        <tissue evidence="4">Mantle</tissue>
    </source>
</reference>
<organism evidence="4 5">
    <name type="scientific">Potamilus streckersoni</name>
    <dbReference type="NCBI Taxonomy" id="2493646"/>
    <lineage>
        <taxon>Eukaryota</taxon>
        <taxon>Metazoa</taxon>
        <taxon>Spiralia</taxon>
        <taxon>Lophotrochozoa</taxon>
        <taxon>Mollusca</taxon>
        <taxon>Bivalvia</taxon>
        <taxon>Autobranchia</taxon>
        <taxon>Heteroconchia</taxon>
        <taxon>Palaeoheterodonta</taxon>
        <taxon>Unionida</taxon>
        <taxon>Unionoidea</taxon>
        <taxon>Unionidae</taxon>
        <taxon>Ambleminae</taxon>
        <taxon>Lampsilini</taxon>
        <taxon>Potamilus</taxon>
    </lineage>
</organism>
<dbReference type="InterPro" id="IPR050931">
    <property type="entry name" value="Mito_Protein_Transport_Metaxin"/>
</dbReference>
<dbReference type="InterPro" id="IPR026928">
    <property type="entry name" value="FAX/IsoI-like"/>
</dbReference>
<dbReference type="EMBL" id="JAEAOA010001224">
    <property type="protein sequence ID" value="KAK3589205.1"/>
    <property type="molecule type" value="Genomic_DNA"/>
</dbReference>
<reference evidence="4" key="3">
    <citation type="submission" date="2023-05" db="EMBL/GenBank/DDBJ databases">
        <authorList>
            <person name="Smith C.H."/>
        </authorList>
    </citation>
    <scope>NUCLEOTIDE SEQUENCE</scope>
    <source>
        <strain evidence="4">CHS0354</strain>
        <tissue evidence="4">Mantle</tissue>
    </source>
</reference>
<dbReference type="Gene3D" id="1.20.1050.10">
    <property type="match status" value="1"/>
</dbReference>
<dbReference type="InterPro" id="IPR036282">
    <property type="entry name" value="Glutathione-S-Trfase_C_sf"/>
</dbReference>
<comment type="similarity">
    <text evidence="1">Belongs to the FAX family.</text>
</comment>
<dbReference type="PANTHER" id="PTHR12289:SF41">
    <property type="entry name" value="FAILED AXON CONNECTIONS-RELATED"/>
    <property type="match status" value="1"/>
</dbReference>
<evidence type="ECO:0000313" key="4">
    <source>
        <dbReference type="EMBL" id="KAK3589205.1"/>
    </source>
</evidence>
<dbReference type="SUPFAM" id="SSF47616">
    <property type="entry name" value="GST C-terminal domain-like"/>
    <property type="match status" value="1"/>
</dbReference>
<evidence type="ECO:0008006" key="6">
    <source>
        <dbReference type="Google" id="ProtNLM"/>
    </source>
</evidence>
<name>A0AAE0SBX6_9BIVA</name>
<dbReference type="InterPro" id="IPR033468">
    <property type="entry name" value="Metaxin_GST"/>
</dbReference>
<dbReference type="InterPro" id="IPR036249">
    <property type="entry name" value="Thioredoxin-like_sf"/>
</dbReference>
<dbReference type="PANTHER" id="PTHR12289">
    <property type="entry name" value="METAXIN RELATED"/>
    <property type="match status" value="1"/>
</dbReference>
<dbReference type="SFLD" id="SFLDS00019">
    <property type="entry name" value="Glutathione_Transferase_(cytos"/>
    <property type="match status" value="1"/>
</dbReference>
<sequence length="280" mass="32540">MDWVNNLIFFSGLIVLLLAILVSRKLWGNSSSSNHSYLSDTVVLHQFHRGHYAPSMSAFVVKLETYLRMVKIPYMNVHEMKTGPKGKSPWIEYNGETICDSSFIIEYLNKKFGMDLNKDLSTSERATARAIQKMVEENTYWAVLLTRWVYNRDRTSRTLTHIPWFFVWLIDRRTRRSTYYHGIGRHTPKEVTQILTDDVQALSDILGEKKYMFGDVPTEVDCAVFGQLTQLLWCVPDCDAKHFITDNCPNLVDYCERIKNQFWPDWEECTTKGGKVAATK</sequence>
<evidence type="ECO:0000256" key="1">
    <source>
        <dbReference type="ARBA" id="ARBA00006475"/>
    </source>
</evidence>
<reference evidence="4" key="1">
    <citation type="journal article" date="2021" name="Genome Biol. Evol.">
        <title>A High-Quality Reference Genome for a Parasitic Bivalve with Doubly Uniparental Inheritance (Bivalvia: Unionida).</title>
        <authorList>
            <person name="Smith C.H."/>
        </authorList>
    </citation>
    <scope>NUCLEOTIDE SEQUENCE</scope>
    <source>
        <strain evidence="4">CHS0354</strain>
    </source>
</reference>
<dbReference type="SFLD" id="SFLDG01200">
    <property type="entry name" value="SUF1.1"/>
    <property type="match status" value="1"/>
</dbReference>
<feature type="domain" description="Metaxin glutathione S-transferase" evidence="2">
    <location>
        <begin position="197"/>
        <end position="258"/>
    </location>
</feature>
<dbReference type="CDD" id="cd03193">
    <property type="entry name" value="GST_C_Metaxin"/>
    <property type="match status" value="1"/>
</dbReference>
<keyword evidence="5" id="KW-1185">Reference proteome</keyword>